<sequence length="61" mass="6658">MVSSTSHTLVSYQLSVTSYQLTVISYQLSVISYQGGQEIASSIHCSLFTDDCSLMGVSQYL</sequence>
<accession>A0A856MC01</accession>
<dbReference type="KEGG" id="bsen:DP114_10130"/>
<dbReference type="AlphaFoldDB" id="A0A856MC01"/>
<name>A0A856MC01_9CYAN</name>
<evidence type="ECO:0000313" key="1">
    <source>
        <dbReference type="EMBL" id="QDL08212.1"/>
    </source>
</evidence>
<dbReference type="Proteomes" id="UP000503129">
    <property type="component" value="Chromosome"/>
</dbReference>
<proteinExistence type="predicted"/>
<reference evidence="1 2" key="1">
    <citation type="submission" date="2018-06" db="EMBL/GenBank/DDBJ databases">
        <title>Comparative genomics of Brasilonema spp. strains.</title>
        <authorList>
            <person name="Alvarenga D.O."/>
            <person name="Fiore M.F."/>
            <person name="Varani A.M."/>
        </authorList>
    </citation>
    <scope>NUCLEOTIDE SEQUENCE [LARGE SCALE GENOMIC DNA]</scope>
    <source>
        <strain evidence="1 2">CENA114</strain>
    </source>
</reference>
<organism evidence="1 2">
    <name type="scientific">Brasilonema sennae CENA114</name>
    <dbReference type="NCBI Taxonomy" id="415709"/>
    <lineage>
        <taxon>Bacteria</taxon>
        <taxon>Bacillati</taxon>
        <taxon>Cyanobacteriota</taxon>
        <taxon>Cyanophyceae</taxon>
        <taxon>Nostocales</taxon>
        <taxon>Scytonemataceae</taxon>
        <taxon>Brasilonema</taxon>
        <taxon>Bromeliae group (in: Brasilonema)</taxon>
    </lineage>
</organism>
<dbReference type="EMBL" id="CP030118">
    <property type="protein sequence ID" value="QDL08212.1"/>
    <property type="molecule type" value="Genomic_DNA"/>
</dbReference>
<evidence type="ECO:0000313" key="2">
    <source>
        <dbReference type="Proteomes" id="UP000503129"/>
    </source>
</evidence>
<protein>
    <submittedName>
        <fullName evidence="1">Uncharacterized protein</fullName>
    </submittedName>
</protein>
<gene>
    <name evidence="1" type="ORF">DP114_10130</name>
</gene>
<keyword evidence="2" id="KW-1185">Reference proteome</keyword>